<reference evidence="1" key="1">
    <citation type="submission" date="2020-04" db="EMBL/GenBank/DDBJ databases">
        <authorList>
            <person name="Chiriac C."/>
            <person name="Salcher M."/>
            <person name="Ghai R."/>
            <person name="Kavagutti S V."/>
        </authorList>
    </citation>
    <scope>NUCLEOTIDE SEQUENCE</scope>
</reference>
<evidence type="ECO:0000313" key="1">
    <source>
        <dbReference type="EMBL" id="CAB4165307.1"/>
    </source>
</evidence>
<protein>
    <submittedName>
        <fullName evidence="1">HNHc domain containing protein</fullName>
    </submittedName>
</protein>
<proteinExistence type="predicted"/>
<sequence>MRKTLIALLLALGFAEAAAADPLVEARYCGAPVRLADGSIRRRADVLAAFKRQHPCPANGATSGACPGWAMDHIVPLVCGGCDEVSNLQWLPNQIKSAAGIFPKDRWEQRVYCKG</sequence>
<name>A0A6J5P209_9CAUD</name>
<accession>A0A6J5P209</accession>
<dbReference type="CDD" id="cd00085">
    <property type="entry name" value="HNHc"/>
    <property type="match status" value="1"/>
</dbReference>
<dbReference type="EMBL" id="LR796768">
    <property type="protein sequence ID" value="CAB4165307.1"/>
    <property type="molecule type" value="Genomic_DNA"/>
</dbReference>
<gene>
    <name evidence="1" type="ORF">UFOVP821_37</name>
</gene>
<dbReference type="InterPro" id="IPR003615">
    <property type="entry name" value="HNH_nuc"/>
</dbReference>
<organism evidence="1">
    <name type="scientific">uncultured Caudovirales phage</name>
    <dbReference type="NCBI Taxonomy" id="2100421"/>
    <lineage>
        <taxon>Viruses</taxon>
        <taxon>Duplodnaviria</taxon>
        <taxon>Heunggongvirae</taxon>
        <taxon>Uroviricota</taxon>
        <taxon>Caudoviricetes</taxon>
        <taxon>Peduoviridae</taxon>
        <taxon>Maltschvirus</taxon>
        <taxon>Maltschvirus maltsch</taxon>
    </lineage>
</organism>